<dbReference type="HOGENOM" id="CLU_061901_4_0_10"/>
<keyword evidence="3 4" id="KW-0378">Hydrolase</keyword>
<dbReference type="EC" id="3.5.1.88" evidence="4"/>
<feature type="binding site" evidence="4">
    <location>
        <position position="191"/>
    </location>
    <ligand>
        <name>Fe cation</name>
        <dbReference type="ChEBI" id="CHEBI:24875"/>
    </ligand>
</feature>
<evidence type="ECO:0000256" key="5">
    <source>
        <dbReference type="SAM" id="SignalP"/>
    </source>
</evidence>
<evidence type="ECO:0000256" key="4">
    <source>
        <dbReference type="HAMAP-Rule" id="MF_00163"/>
    </source>
</evidence>
<evidence type="ECO:0000313" key="7">
    <source>
        <dbReference type="Proteomes" id="UP000001601"/>
    </source>
</evidence>
<dbReference type="InterPro" id="IPR036821">
    <property type="entry name" value="Peptide_deformylase_sf"/>
</dbReference>
<dbReference type="PANTHER" id="PTHR10458">
    <property type="entry name" value="PEPTIDE DEFORMYLASE"/>
    <property type="match status" value="1"/>
</dbReference>
<dbReference type="GO" id="GO:0006412">
    <property type="term" value="P:translation"/>
    <property type="evidence" value="ECO:0007669"/>
    <property type="project" value="UniProtKB-UniRule"/>
</dbReference>
<dbReference type="InterPro" id="IPR023635">
    <property type="entry name" value="Peptide_deformylase"/>
</dbReference>
<dbReference type="eggNOG" id="COG0242">
    <property type="taxonomic scope" value="Bacteria"/>
</dbReference>
<comment type="function">
    <text evidence="4">Removes the formyl group from the N-terminal Met of newly synthesized proteins. Requires at least a dipeptide for an efficient rate of reaction. N-terminal L-methionine is a prerequisite for activity but the enzyme has broad specificity at other positions.</text>
</comment>
<dbReference type="GO" id="GO:0042586">
    <property type="term" value="F:peptide deformylase activity"/>
    <property type="evidence" value="ECO:0007669"/>
    <property type="project" value="UniProtKB-UniRule"/>
</dbReference>
<comment type="cofactor">
    <cofactor evidence="4">
        <name>Fe(2+)</name>
        <dbReference type="ChEBI" id="CHEBI:29033"/>
    </cofactor>
    <text evidence="4">Binds 1 Fe(2+) ion.</text>
</comment>
<organism evidence="6 7">
    <name type="scientific">Leeuwenhoekiella blandensis (strain CECT 7118 / CCUG 51940 / KCTC 22103 / MED217)</name>
    <name type="common">Flavobacterium sp. (strain MED217)</name>
    <dbReference type="NCBI Taxonomy" id="398720"/>
    <lineage>
        <taxon>Bacteria</taxon>
        <taxon>Pseudomonadati</taxon>
        <taxon>Bacteroidota</taxon>
        <taxon>Flavobacteriia</taxon>
        <taxon>Flavobacteriales</taxon>
        <taxon>Flavobacteriaceae</taxon>
        <taxon>Leeuwenhoekiella</taxon>
    </lineage>
</organism>
<evidence type="ECO:0000256" key="2">
    <source>
        <dbReference type="ARBA" id="ARBA00022723"/>
    </source>
</evidence>
<feature type="chain" id="PRO_5002662830" description="Peptide deformylase" evidence="5">
    <location>
        <begin position="25"/>
        <end position="219"/>
    </location>
</feature>
<name>A3XHJ5_LEEBM</name>
<dbReference type="GO" id="GO:0046872">
    <property type="term" value="F:metal ion binding"/>
    <property type="evidence" value="ECO:0007669"/>
    <property type="project" value="UniProtKB-KW"/>
</dbReference>
<gene>
    <name evidence="4" type="primary">def</name>
    <name evidence="6" type="ORF">MED217_16950</name>
</gene>
<dbReference type="OrthoDB" id="5493262at2"/>
<reference evidence="6 7" key="1">
    <citation type="journal article" date="2007" name="Nature">
        <title>Light stimulates growth of proteorhodopsin-containing marine Flavobacteria.</title>
        <authorList>
            <person name="Gomez-Consarnau L."/>
            <person name="Gonzalez J.M."/>
            <person name="Coll-Llado M."/>
            <person name="Gourdon P."/>
            <person name="Pascher T."/>
            <person name="Neutze R."/>
            <person name="Pedros-Alio C."/>
            <person name="Pinhassi J."/>
        </authorList>
    </citation>
    <scope>NUCLEOTIDE SEQUENCE [LARGE SCALE GENOMIC DNA]</scope>
    <source>
        <strain evidence="6 7">MED217</strain>
    </source>
</reference>
<dbReference type="RefSeq" id="WP_009781730.1">
    <property type="nucleotide sequence ID" value="NZ_CH672395.1"/>
</dbReference>
<feature type="binding site" evidence="4">
    <location>
        <position position="144"/>
    </location>
    <ligand>
        <name>Fe cation</name>
        <dbReference type="ChEBI" id="CHEBI:24875"/>
    </ligand>
</feature>
<dbReference type="AlphaFoldDB" id="A3XHJ5"/>
<proteinExistence type="inferred from homology"/>
<dbReference type="SUPFAM" id="SSF56420">
    <property type="entry name" value="Peptide deformylase"/>
    <property type="match status" value="1"/>
</dbReference>
<dbReference type="HAMAP" id="MF_00163">
    <property type="entry name" value="Pep_deformylase"/>
    <property type="match status" value="1"/>
</dbReference>
<protein>
    <recommendedName>
        <fullName evidence="4">Peptide deformylase</fullName>
        <shortName evidence="4">PDF</shortName>
        <ecNumber evidence="4">3.5.1.88</ecNumber>
    </recommendedName>
    <alternativeName>
        <fullName evidence="4">Polypeptide deformylase</fullName>
    </alternativeName>
</protein>
<dbReference type="PANTHER" id="PTHR10458:SF22">
    <property type="entry name" value="PEPTIDE DEFORMYLASE"/>
    <property type="match status" value="1"/>
</dbReference>
<comment type="caution">
    <text evidence="6">The sequence shown here is derived from an EMBL/GenBank/DDBJ whole genome shotgun (WGS) entry which is preliminary data.</text>
</comment>
<dbReference type="Gene3D" id="3.90.45.10">
    <property type="entry name" value="Peptide deformylase"/>
    <property type="match status" value="1"/>
</dbReference>
<keyword evidence="2 4" id="KW-0479">Metal-binding</keyword>
<keyword evidence="4" id="KW-0648">Protein biosynthesis</keyword>
<keyword evidence="5" id="KW-0732">Signal</keyword>
<evidence type="ECO:0000313" key="6">
    <source>
        <dbReference type="EMBL" id="EAQ51251.1"/>
    </source>
</evidence>
<sequence length="219" mass="24487">MIKTTLLSLLLVCLIACSSKNEKATPQAQFTDEQAQLIMAADSATPMRVFKITKESDSLLLRTPSEAVTVDPKDTVLMNLIDRMYTTVRDSLSLGAGIAAPQVGILKRIAWVQRFDKEGFPFEVIINPVIKQYSKKKQDCPEGCLSIPGRRDTLSTRAYAILVEYDKPDASHEIEMVEDFTAVVFQHEIDHLNGILYLDHLKQEIKDAEGLMTLDTLSN</sequence>
<keyword evidence="4" id="KW-0408">Iron</keyword>
<comment type="similarity">
    <text evidence="1 4">Belongs to the polypeptide deformylase family.</text>
</comment>
<dbReference type="Proteomes" id="UP000001601">
    <property type="component" value="Unassembled WGS sequence"/>
</dbReference>
<dbReference type="PRINTS" id="PR01576">
    <property type="entry name" value="PDEFORMYLASE"/>
</dbReference>
<feature type="binding site" evidence="4">
    <location>
        <position position="187"/>
    </location>
    <ligand>
        <name>Fe cation</name>
        <dbReference type="ChEBI" id="CHEBI:24875"/>
    </ligand>
</feature>
<comment type="catalytic activity">
    <reaction evidence="4">
        <text>N-terminal N-formyl-L-methionyl-[peptide] + H2O = N-terminal L-methionyl-[peptide] + formate</text>
        <dbReference type="Rhea" id="RHEA:24420"/>
        <dbReference type="Rhea" id="RHEA-COMP:10639"/>
        <dbReference type="Rhea" id="RHEA-COMP:10640"/>
        <dbReference type="ChEBI" id="CHEBI:15377"/>
        <dbReference type="ChEBI" id="CHEBI:15740"/>
        <dbReference type="ChEBI" id="CHEBI:49298"/>
        <dbReference type="ChEBI" id="CHEBI:64731"/>
        <dbReference type="EC" id="3.5.1.88"/>
    </reaction>
</comment>
<evidence type="ECO:0000256" key="3">
    <source>
        <dbReference type="ARBA" id="ARBA00022801"/>
    </source>
</evidence>
<keyword evidence="7" id="KW-1185">Reference proteome</keyword>
<evidence type="ECO:0000256" key="1">
    <source>
        <dbReference type="ARBA" id="ARBA00010759"/>
    </source>
</evidence>
<dbReference type="STRING" id="398720.MED217_16950"/>
<dbReference type="Pfam" id="PF01327">
    <property type="entry name" value="Pep_deformylase"/>
    <property type="match status" value="1"/>
</dbReference>
<feature type="active site" evidence="4">
    <location>
        <position position="188"/>
    </location>
</feature>
<accession>A3XHJ5</accession>
<dbReference type="EMBL" id="AANC01000001">
    <property type="protein sequence ID" value="EAQ51251.1"/>
    <property type="molecule type" value="Genomic_DNA"/>
</dbReference>
<dbReference type="PIRSF" id="PIRSF004749">
    <property type="entry name" value="Pep_def"/>
    <property type="match status" value="1"/>
</dbReference>
<dbReference type="CDD" id="cd00487">
    <property type="entry name" value="Pep_deformylase"/>
    <property type="match status" value="1"/>
</dbReference>
<feature type="signal peptide" evidence="5">
    <location>
        <begin position="1"/>
        <end position="24"/>
    </location>
</feature>